<feature type="transmembrane region" description="Helical" evidence="5">
    <location>
        <begin position="47"/>
        <end position="68"/>
    </location>
</feature>
<dbReference type="SUPFAM" id="SSF103473">
    <property type="entry name" value="MFS general substrate transporter"/>
    <property type="match status" value="1"/>
</dbReference>
<protein>
    <recommendedName>
        <fullName evidence="9">Major facilitator superfamily (MFS) profile domain-containing protein</fullName>
    </recommendedName>
</protein>
<evidence type="ECO:0000313" key="8">
    <source>
        <dbReference type="Proteomes" id="UP000253551"/>
    </source>
</evidence>
<feature type="transmembrane region" description="Helical" evidence="5">
    <location>
        <begin position="300"/>
        <end position="329"/>
    </location>
</feature>
<evidence type="ECO:0000256" key="4">
    <source>
        <dbReference type="ARBA" id="ARBA00023136"/>
    </source>
</evidence>
<feature type="chain" id="PRO_5017033293" description="Major facilitator superfamily (MFS) profile domain-containing protein" evidence="6">
    <location>
        <begin position="19"/>
        <end position="339"/>
    </location>
</feature>
<keyword evidence="3 5" id="KW-1133">Transmembrane helix</keyword>
<dbReference type="Proteomes" id="UP000253551">
    <property type="component" value="Unassembled WGS sequence"/>
</dbReference>
<keyword evidence="2 5" id="KW-0812">Transmembrane</keyword>
<gene>
    <name evidence="7" type="ORF">CU098_009996</name>
</gene>
<comment type="caution">
    <text evidence="7">The sequence shown here is derived from an EMBL/GenBank/DDBJ whole genome shotgun (WGS) entry which is preliminary data.</text>
</comment>
<dbReference type="STRING" id="4846.A0A367KI27"/>
<keyword evidence="6" id="KW-0732">Signal</keyword>
<evidence type="ECO:0008006" key="9">
    <source>
        <dbReference type="Google" id="ProtNLM"/>
    </source>
</evidence>
<dbReference type="EMBL" id="PJQM01001624">
    <property type="protein sequence ID" value="RCI01885.1"/>
    <property type="molecule type" value="Genomic_DNA"/>
</dbReference>
<feature type="transmembrane region" description="Helical" evidence="5">
    <location>
        <begin position="232"/>
        <end position="254"/>
    </location>
</feature>
<keyword evidence="4 5" id="KW-0472">Membrane</keyword>
<dbReference type="AlphaFoldDB" id="A0A367KI27"/>
<evidence type="ECO:0000256" key="6">
    <source>
        <dbReference type="SAM" id="SignalP"/>
    </source>
</evidence>
<feature type="transmembrane region" description="Helical" evidence="5">
    <location>
        <begin position="266"/>
        <end position="288"/>
    </location>
</feature>
<proteinExistence type="predicted"/>
<reference evidence="7 8" key="1">
    <citation type="journal article" date="2018" name="G3 (Bethesda)">
        <title>Phylogenetic and Phylogenomic Definition of Rhizopus Species.</title>
        <authorList>
            <person name="Gryganskyi A.P."/>
            <person name="Golan J."/>
            <person name="Dolatabadi S."/>
            <person name="Mondo S."/>
            <person name="Robb S."/>
            <person name="Idnurm A."/>
            <person name="Muszewska A."/>
            <person name="Steczkiewicz K."/>
            <person name="Masonjones S."/>
            <person name="Liao H.L."/>
            <person name="Gajdeczka M.T."/>
            <person name="Anike F."/>
            <person name="Vuek A."/>
            <person name="Anishchenko I.M."/>
            <person name="Voigt K."/>
            <person name="de Hoog G.S."/>
            <person name="Smith M.E."/>
            <person name="Heitman J."/>
            <person name="Vilgalys R."/>
            <person name="Stajich J.E."/>
        </authorList>
    </citation>
    <scope>NUCLEOTIDE SEQUENCE [LARGE SCALE GENOMIC DNA]</scope>
    <source>
        <strain evidence="7 8">LSU 92-RS-03</strain>
    </source>
</reference>
<accession>A0A367KI27</accession>
<evidence type="ECO:0000256" key="2">
    <source>
        <dbReference type="ARBA" id="ARBA00022692"/>
    </source>
</evidence>
<dbReference type="OrthoDB" id="410267at2759"/>
<dbReference type="Gene3D" id="1.20.1250.20">
    <property type="entry name" value="MFS general substrate transporter like domains"/>
    <property type="match status" value="1"/>
</dbReference>
<feature type="signal peptide" evidence="6">
    <location>
        <begin position="1"/>
        <end position="18"/>
    </location>
</feature>
<feature type="transmembrane region" description="Helical" evidence="5">
    <location>
        <begin position="206"/>
        <end position="225"/>
    </location>
</feature>
<evidence type="ECO:0000256" key="3">
    <source>
        <dbReference type="ARBA" id="ARBA00022989"/>
    </source>
</evidence>
<dbReference type="PANTHER" id="PTHR21576">
    <property type="entry name" value="UNCHARACTERIZED NODULIN-LIKE PROTEIN"/>
    <property type="match status" value="1"/>
</dbReference>
<feature type="transmembrane region" description="Helical" evidence="5">
    <location>
        <begin position="124"/>
        <end position="147"/>
    </location>
</feature>
<organism evidence="7 8">
    <name type="scientific">Rhizopus stolonifer</name>
    <name type="common">Rhizopus nigricans</name>
    <dbReference type="NCBI Taxonomy" id="4846"/>
    <lineage>
        <taxon>Eukaryota</taxon>
        <taxon>Fungi</taxon>
        <taxon>Fungi incertae sedis</taxon>
        <taxon>Mucoromycota</taxon>
        <taxon>Mucoromycotina</taxon>
        <taxon>Mucoromycetes</taxon>
        <taxon>Mucorales</taxon>
        <taxon>Mucorineae</taxon>
        <taxon>Rhizopodaceae</taxon>
        <taxon>Rhizopus</taxon>
    </lineage>
</organism>
<dbReference type="PANTHER" id="PTHR21576:SF158">
    <property type="entry name" value="RIBOSOMAL RNA-PROCESSING PROTEIN 12-LIKE CONSERVED DOMAIN-CONTAINING PROTEIN"/>
    <property type="match status" value="1"/>
</dbReference>
<name>A0A367KI27_RHIST</name>
<dbReference type="GO" id="GO:0016020">
    <property type="term" value="C:membrane"/>
    <property type="evidence" value="ECO:0007669"/>
    <property type="project" value="UniProtKB-SubCell"/>
</dbReference>
<evidence type="ECO:0000256" key="1">
    <source>
        <dbReference type="ARBA" id="ARBA00004141"/>
    </source>
</evidence>
<evidence type="ECO:0000313" key="7">
    <source>
        <dbReference type="EMBL" id="RCI01885.1"/>
    </source>
</evidence>
<sequence length="339" mass="37269">MALVLLFISALLVANVSGPQYVFPTIGPSLANRFQWGSMENSMVSTAVFVGVSFSAFVFFGSLILGHVPDQHSLTQQKHTSYTSTDVTCSSSICYERDSIDKSRLLEGHAVQVEDDDGPEKKMFLNIIIASLCLSLMIILGLGYVYLTNIESILVSLSTIEIPPDKIQHLRNLQISLFSVSNCVARIAFGTLSDLLQARADVHRLWFIWLSAFGFTVSLLSLILFTPDEDSLSLYTTLIATLYGIIFGIGPVIVSEMVPKNFAKTWGWILCAPAIGGQLFNLLFGFAYNKELKNQKGKICHGMSCFITFFSTGAILAGLCTLIVSLVIYKNGLYKAHLF</sequence>
<dbReference type="InterPro" id="IPR036259">
    <property type="entry name" value="MFS_trans_sf"/>
</dbReference>
<evidence type="ECO:0000256" key="5">
    <source>
        <dbReference type="SAM" id="Phobius"/>
    </source>
</evidence>
<comment type="subcellular location">
    <subcellularLocation>
        <location evidence="1">Membrane</location>
        <topology evidence="1">Multi-pass membrane protein</topology>
    </subcellularLocation>
</comment>
<keyword evidence="8" id="KW-1185">Reference proteome</keyword>